<dbReference type="InterPro" id="IPR050816">
    <property type="entry name" value="Flavin-dep_Halogenase_NPB"/>
</dbReference>
<dbReference type="Proteomes" id="UP000734218">
    <property type="component" value="Unassembled WGS sequence"/>
</dbReference>
<accession>A0ABX0XLN4</accession>
<reference evidence="1 2" key="1">
    <citation type="submission" date="2020-03" db="EMBL/GenBank/DDBJ databases">
        <title>Genomic Encyclopedia of Type Strains, Phase IV (KMG-IV): sequencing the most valuable type-strain genomes for metagenomic binning, comparative biology and taxonomic classification.</title>
        <authorList>
            <person name="Goeker M."/>
        </authorList>
    </citation>
    <scope>NUCLEOTIDE SEQUENCE [LARGE SCALE GENOMIC DNA]</scope>
    <source>
        <strain evidence="1 2">DSM 27651</strain>
    </source>
</reference>
<keyword evidence="1" id="KW-0560">Oxidoreductase</keyword>
<dbReference type="Gene3D" id="3.50.50.60">
    <property type="entry name" value="FAD/NAD(P)-binding domain"/>
    <property type="match status" value="1"/>
</dbReference>
<dbReference type="EC" id="1.14.19.9" evidence="1"/>
<protein>
    <submittedName>
        <fullName evidence="1">Tryptophan halogenase</fullName>
        <ecNumber evidence="1">1.14.19.9</ecNumber>
    </submittedName>
</protein>
<evidence type="ECO:0000313" key="1">
    <source>
        <dbReference type="EMBL" id="NJC34144.1"/>
    </source>
</evidence>
<dbReference type="InterPro" id="IPR036188">
    <property type="entry name" value="FAD/NAD-bd_sf"/>
</dbReference>
<dbReference type="EMBL" id="JAATJE010000001">
    <property type="protein sequence ID" value="NJC34144.1"/>
    <property type="molecule type" value="Genomic_DNA"/>
</dbReference>
<evidence type="ECO:0000313" key="2">
    <source>
        <dbReference type="Proteomes" id="UP000734218"/>
    </source>
</evidence>
<sequence>MIAPAAPTIIIAGDGLLAWLAAVRLAAAVGGSRVRVVPAGSVDHGIGPVGPSAIALPQWTARALAADSPVADALGEAATGWVQGIGFRDWSGRGTAAFWSFGDVGAPLDGIPFHQILARWRADGRPAQGADFSLAALAARAGRGIAPAPHPGSPLSTLSPGVMLSVTRFAAALRTRATARAVELLAPLAEARIDETGQIDHLRLQDETEVRADLYVDCTGEQRRLIDRVAGDGFDPWRDRLPCDRVTWTTAAPRAPQPFAIHRAEGAGWAVDQWTGDGWVTQRIGASIFGADGAPFLPGAHRRPWSGNVVALGSAALVVDPLHALPLATAADALDLLLTLLPATPGGQAEASQFNRVASRRHARVRDLSQLPYRLNRRRGEPFWDAVRAAPADDALLSKIALFESRGRVSMLDDEPVDEDDWIWLLDMFAASPRRQEPRAAALPLTAIEAHLARVRDRLVAAVRDLPPVAATH</sequence>
<gene>
    <name evidence="1" type="ORF">GGR88_001618</name>
</gene>
<comment type="caution">
    <text evidence="1">The sequence shown here is derived from an EMBL/GenBank/DDBJ whole genome shotgun (WGS) entry which is preliminary data.</text>
</comment>
<dbReference type="Pfam" id="PF04820">
    <property type="entry name" value="Trp_halogenase"/>
    <property type="match status" value="1"/>
</dbReference>
<dbReference type="GO" id="GO:0016491">
    <property type="term" value="F:oxidoreductase activity"/>
    <property type="evidence" value="ECO:0007669"/>
    <property type="project" value="UniProtKB-KW"/>
</dbReference>
<name>A0ABX0XLN4_9SPHN</name>
<proteinExistence type="predicted"/>
<keyword evidence="2" id="KW-1185">Reference proteome</keyword>
<dbReference type="PANTHER" id="PTHR43747:SF4">
    <property type="entry name" value="FLAVIN-DEPENDENT TRYPTOPHAN HALOGENASE"/>
    <property type="match status" value="1"/>
</dbReference>
<dbReference type="PANTHER" id="PTHR43747">
    <property type="entry name" value="FAD-BINDING PROTEIN"/>
    <property type="match status" value="1"/>
</dbReference>
<dbReference type="SUPFAM" id="SSF51905">
    <property type="entry name" value="FAD/NAD(P)-binding domain"/>
    <property type="match status" value="1"/>
</dbReference>
<dbReference type="InterPro" id="IPR006905">
    <property type="entry name" value="Flavin_halogenase"/>
</dbReference>
<dbReference type="RefSeq" id="WP_167954028.1">
    <property type="nucleotide sequence ID" value="NZ_JAATJE010000001.1"/>
</dbReference>
<organism evidence="1 2">
    <name type="scientific">Sphingomonas jejuensis</name>
    <dbReference type="NCBI Taxonomy" id="904715"/>
    <lineage>
        <taxon>Bacteria</taxon>
        <taxon>Pseudomonadati</taxon>
        <taxon>Pseudomonadota</taxon>
        <taxon>Alphaproteobacteria</taxon>
        <taxon>Sphingomonadales</taxon>
        <taxon>Sphingomonadaceae</taxon>
        <taxon>Sphingomonas</taxon>
    </lineage>
</organism>